<name>A0ABW9T599_9BACL</name>
<feature type="compositionally biased region" description="Polar residues" evidence="1">
    <location>
        <begin position="485"/>
        <end position="503"/>
    </location>
</feature>
<dbReference type="Proteomes" id="UP000435177">
    <property type="component" value="Unassembled WGS sequence"/>
</dbReference>
<organism evidence="3 4">
    <name type="scientific">Paenibacillus campinasensis</name>
    <dbReference type="NCBI Taxonomy" id="66347"/>
    <lineage>
        <taxon>Bacteria</taxon>
        <taxon>Bacillati</taxon>
        <taxon>Bacillota</taxon>
        <taxon>Bacilli</taxon>
        <taxon>Bacillales</taxon>
        <taxon>Paenibacillaceae</taxon>
        <taxon>Paenibacillus</taxon>
    </lineage>
</organism>
<dbReference type="EMBL" id="WOAA01000019">
    <property type="protein sequence ID" value="MUG67888.1"/>
    <property type="molecule type" value="Genomic_DNA"/>
</dbReference>
<feature type="region of interest" description="Disordered" evidence="1">
    <location>
        <begin position="447"/>
        <end position="503"/>
    </location>
</feature>
<dbReference type="InterPro" id="IPR043759">
    <property type="entry name" value="DUF5704"/>
</dbReference>
<evidence type="ECO:0000313" key="3">
    <source>
        <dbReference type="EMBL" id="MUG67888.1"/>
    </source>
</evidence>
<keyword evidence="4" id="KW-1185">Reference proteome</keyword>
<feature type="compositionally biased region" description="Polar residues" evidence="1">
    <location>
        <begin position="395"/>
        <end position="404"/>
    </location>
</feature>
<sequence length="663" mass="73985">MRIRVKAIIQIVSCFIMCLVTVMFVNPGKAEAIGINRMFQNPQNPNKYYFVGMVYYDTWSNAGGQWISTPPGAITDVDGFDYVFEFSASRKIKDVRVSKFDYYREYGDEIFEASRSFEMSQNSKSYYVQATSRNYSLTNRPWTGKGTNVANVPVYVVQARLEAEYPVNRRLEEEQKGQQFAPLVQGWRFYFPTLFEIELEPEEGKAIIKHYTTNGRSLNGVFPDREEKLEKGKSYTFAHTPGNADYTYVGHKKSTVSPPSGGTITPGDHAPFTYDASFPTYYLYFYYEAQDKPPPPPPTASCTPPSPGATINGRYMDPVVTARILADQRGSERFDVLQGIPTSETLYGNIFARSYLAQHTFVQMSGVCTFEVNVEKNWTLHWDPGQPGPEDADGNPTTVPDPQTDTETVVERYTVERPYAYWVIDNLEVYRIDRGLLRNYALPGGEITISPQGYQPPPFTASPTGSFEPPSPADPITAPPGTYGGSSFTSRPSPPSENLQSVAEQGVEKVQVTNDTLVFNGQTLMSGNRVPETGPRPSSIPEPPQIQDNVLYKPGNLITPDKVNRANTTSAGTIFYTLLPGNINGGDNKEFPIHGINTVTVHTPVVNYSSVTDDQPHNQKTNPNPNRAAFILDRPFTVRIPTAGQHVNYPGYGNRDYAKYVRV</sequence>
<gene>
    <name evidence="3" type="ORF">GNP94_18025</name>
</gene>
<feature type="domain" description="DUF5704" evidence="2">
    <location>
        <begin position="334"/>
        <end position="515"/>
    </location>
</feature>
<evidence type="ECO:0000256" key="1">
    <source>
        <dbReference type="SAM" id="MobiDB-lite"/>
    </source>
</evidence>
<evidence type="ECO:0000313" key="4">
    <source>
        <dbReference type="Proteomes" id="UP000435177"/>
    </source>
</evidence>
<reference evidence="3 4" key="1">
    <citation type="submission" date="2019-11" db="EMBL/GenBank/DDBJ databases">
        <title>Draft genome sequences of five Paenibacillus species of dairy origin.</title>
        <authorList>
            <person name="Olajide A.M."/>
            <person name="Chen S."/>
            <person name="Lapointe G."/>
        </authorList>
    </citation>
    <scope>NUCLEOTIDE SEQUENCE [LARGE SCALE GENOMIC DNA]</scope>
    <source>
        <strain evidence="3 4">3CS1</strain>
    </source>
</reference>
<feature type="non-terminal residue" evidence="3">
    <location>
        <position position="663"/>
    </location>
</feature>
<accession>A0ABW9T599</accession>
<proteinExistence type="predicted"/>
<feature type="region of interest" description="Disordered" evidence="1">
    <location>
        <begin position="382"/>
        <end position="404"/>
    </location>
</feature>
<comment type="caution">
    <text evidence="3">The sequence shown here is derived from an EMBL/GenBank/DDBJ whole genome shotgun (WGS) entry which is preliminary data.</text>
</comment>
<evidence type="ECO:0000259" key="2">
    <source>
        <dbReference type="Pfam" id="PF18964"/>
    </source>
</evidence>
<dbReference type="Pfam" id="PF18964">
    <property type="entry name" value="DUF5704"/>
    <property type="match status" value="1"/>
</dbReference>
<protein>
    <recommendedName>
        <fullName evidence="2">DUF5704 domain-containing protein</fullName>
    </recommendedName>
</protein>
<feature type="region of interest" description="Disordered" evidence="1">
    <location>
        <begin position="525"/>
        <end position="545"/>
    </location>
</feature>